<keyword evidence="8" id="KW-1185">Reference proteome</keyword>
<evidence type="ECO:0000256" key="2">
    <source>
        <dbReference type="ARBA" id="ARBA00023125"/>
    </source>
</evidence>
<accession>A0A512P9G1</accession>
<evidence type="ECO:0000256" key="4">
    <source>
        <dbReference type="PROSITE-ProRule" id="PRU00335"/>
    </source>
</evidence>
<dbReference type="Gene3D" id="1.10.357.10">
    <property type="entry name" value="Tetracycline Repressor, domain 2"/>
    <property type="match status" value="1"/>
</dbReference>
<dbReference type="SUPFAM" id="SSF46689">
    <property type="entry name" value="Homeodomain-like"/>
    <property type="match status" value="1"/>
</dbReference>
<dbReference type="AlphaFoldDB" id="A0A512P9G1"/>
<dbReference type="Pfam" id="PF21597">
    <property type="entry name" value="TetR_C_43"/>
    <property type="match status" value="1"/>
</dbReference>
<dbReference type="OrthoDB" id="3192968at2"/>
<dbReference type="EMBL" id="BKAL01000002">
    <property type="protein sequence ID" value="GEP67843.1"/>
    <property type="molecule type" value="Genomic_DNA"/>
</dbReference>
<evidence type="ECO:0000256" key="5">
    <source>
        <dbReference type="SAM" id="MobiDB-lite"/>
    </source>
</evidence>
<dbReference type="GO" id="GO:0000976">
    <property type="term" value="F:transcription cis-regulatory region binding"/>
    <property type="evidence" value="ECO:0007669"/>
    <property type="project" value="TreeGrafter"/>
</dbReference>
<dbReference type="InterPro" id="IPR049445">
    <property type="entry name" value="TetR_SbtR-like_C"/>
</dbReference>
<dbReference type="Pfam" id="PF00440">
    <property type="entry name" value="TetR_N"/>
    <property type="match status" value="1"/>
</dbReference>
<dbReference type="InterPro" id="IPR036271">
    <property type="entry name" value="Tet_transcr_reg_TetR-rel_C_sf"/>
</dbReference>
<protein>
    <submittedName>
        <fullName evidence="7">TetR family transcriptional regulator</fullName>
    </submittedName>
</protein>
<organism evidence="7 8">
    <name type="scientific">Cellulomonas soli</name>
    <dbReference type="NCBI Taxonomy" id="931535"/>
    <lineage>
        <taxon>Bacteria</taxon>
        <taxon>Bacillati</taxon>
        <taxon>Actinomycetota</taxon>
        <taxon>Actinomycetes</taxon>
        <taxon>Micrococcales</taxon>
        <taxon>Cellulomonadaceae</taxon>
        <taxon>Cellulomonas</taxon>
    </lineage>
</organism>
<feature type="region of interest" description="Disordered" evidence="5">
    <location>
        <begin position="1"/>
        <end position="28"/>
    </location>
</feature>
<dbReference type="GO" id="GO:0003700">
    <property type="term" value="F:DNA-binding transcription factor activity"/>
    <property type="evidence" value="ECO:0007669"/>
    <property type="project" value="TreeGrafter"/>
</dbReference>
<keyword evidence="2 4" id="KW-0238">DNA-binding</keyword>
<dbReference type="Proteomes" id="UP000321798">
    <property type="component" value="Unassembled WGS sequence"/>
</dbReference>
<dbReference type="PANTHER" id="PTHR30055">
    <property type="entry name" value="HTH-TYPE TRANSCRIPTIONAL REGULATOR RUTR"/>
    <property type="match status" value="1"/>
</dbReference>
<proteinExistence type="predicted"/>
<dbReference type="SUPFAM" id="SSF48498">
    <property type="entry name" value="Tetracyclin repressor-like, C-terminal domain"/>
    <property type="match status" value="1"/>
</dbReference>
<name>A0A512P9G1_9CELL</name>
<feature type="domain" description="HTH tetR-type" evidence="6">
    <location>
        <begin position="27"/>
        <end position="86"/>
    </location>
</feature>
<dbReference type="InterPro" id="IPR050109">
    <property type="entry name" value="HTH-type_TetR-like_transc_reg"/>
</dbReference>
<evidence type="ECO:0000313" key="7">
    <source>
        <dbReference type="EMBL" id="GEP67843.1"/>
    </source>
</evidence>
<gene>
    <name evidence="7" type="ORF">CSO01_05580</name>
</gene>
<dbReference type="PANTHER" id="PTHR30055:SF234">
    <property type="entry name" value="HTH-TYPE TRANSCRIPTIONAL REGULATOR BETI"/>
    <property type="match status" value="1"/>
</dbReference>
<keyword evidence="3" id="KW-0804">Transcription</keyword>
<feature type="DNA-binding region" description="H-T-H motif" evidence="4">
    <location>
        <begin position="49"/>
        <end position="68"/>
    </location>
</feature>
<keyword evidence="1" id="KW-0805">Transcription regulation</keyword>
<dbReference type="PROSITE" id="PS50977">
    <property type="entry name" value="HTH_TETR_2"/>
    <property type="match status" value="1"/>
</dbReference>
<dbReference type="RefSeq" id="WP_146951634.1">
    <property type="nucleotide sequence ID" value="NZ_BAABBJ010000015.1"/>
</dbReference>
<evidence type="ECO:0000313" key="8">
    <source>
        <dbReference type="Proteomes" id="UP000321798"/>
    </source>
</evidence>
<evidence type="ECO:0000256" key="1">
    <source>
        <dbReference type="ARBA" id="ARBA00023015"/>
    </source>
</evidence>
<comment type="caution">
    <text evidence="7">The sequence shown here is derived from an EMBL/GenBank/DDBJ whole genome shotgun (WGS) entry which is preliminary data.</text>
</comment>
<evidence type="ECO:0000256" key="3">
    <source>
        <dbReference type="ARBA" id="ARBA00023163"/>
    </source>
</evidence>
<dbReference type="InterPro" id="IPR001647">
    <property type="entry name" value="HTH_TetR"/>
</dbReference>
<reference evidence="7 8" key="1">
    <citation type="submission" date="2019-07" db="EMBL/GenBank/DDBJ databases">
        <title>Whole genome shotgun sequence of Cellulomonas soli NBRC 109434.</title>
        <authorList>
            <person name="Hosoyama A."/>
            <person name="Uohara A."/>
            <person name="Ohji S."/>
            <person name="Ichikawa N."/>
        </authorList>
    </citation>
    <scope>NUCLEOTIDE SEQUENCE [LARGE SCALE GENOMIC DNA]</scope>
    <source>
        <strain evidence="7 8">NBRC 109434</strain>
    </source>
</reference>
<evidence type="ECO:0000259" key="6">
    <source>
        <dbReference type="PROSITE" id="PS50977"/>
    </source>
</evidence>
<feature type="compositionally biased region" description="Pro residues" evidence="5">
    <location>
        <begin position="1"/>
        <end position="14"/>
    </location>
</feature>
<sequence>MPSPAAQDAPPPQRTSPTGRPMRADARRNRERLLAAAREVFAEKPNDASMDDVARRAGVGIATLFRNFPKRIDLVGALYDEDLDALADRAAELAATRQPWEALTEWLDAFVTFTQAKRTIFAEVIQSFERDPESAQRTRDRIDAAVGTVLERAHAAGEVDPDLTVHDLIQLIGGLVLSVATDDSRTPYLLGLVLRGIRAPGR</sequence>
<dbReference type="InterPro" id="IPR009057">
    <property type="entry name" value="Homeodomain-like_sf"/>
</dbReference>